<dbReference type="RefSeq" id="WP_150264879.1">
    <property type="nucleotide sequence ID" value="NZ_CP029194.1"/>
</dbReference>
<organism evidence="1 2">
    <name type="scientific">Streptomyces venezuelae</name>
    <dbReference type="NCBI Taxonomy" id="54571"/>
    <lineage>
        <taxon>Bacteria</taxon>
        <taxon>Bacillati</taxon>
        <taxon>Actinomycetota</taxon>
        <taxon>Actinomycetes</taxon>
        <taxon>Kitasatosporales</taxon>
        <taxon>Streptomycetaceae</taxon>
        <taxon>Streptomyces</taxon>
    </lineage>
</organism>
<accession>A0A5P2ALG0</accession>
<dbReference type="Gene3D" id="3.30.429.10">
    <property type="entry name" value="Macrophage Migration Inhibitory Factor"/>
    <property type="match status" value="1"/>
</dbReference>
<reference evidence="1 2" key="1">
    <citation type="submission" date="2018-05" db="EMBL/GenBank/DDBJ databases">
        <title>Streptomyces venezuelae.</title>
        <authorList>
            <person name="Kim W."/>
            <person name="Lee N."/>
            <person name="Cho B.-K."/>
        </authorList>
    </citation>
    <scope>NUCLEOTIDE SEQUENCE [LARGE SCALE GENOMIC DNA]</scope>
    <source>
        <strain evidence="1 2">ATCC 15068</strain>
    </source>
</reference>
<evidence type="ECO:0000313" key="2">
    <source>
        <dbReference type="Proteomes" id="UP000324106"/>
    </source>
</evidence>
<dbReference type="AlphaFoldDB" id="A0A5P2ALG0"/>
<name>A0A5P2ALG0_STRVZ</name>
<dbReference type="OrthoDB" id="4252250at2"/>
<protein>
    <recommendedName>
        <fullName evidence="3">4-oxalocrotonate tautomerase domain-containing protein</fullName>
    </recommendedName>
</protein>
<sequence length="135" mass="14676">MPTITIASAEMSASRQRAVALTITRWLADHDVQARHVVVQFETADEQRVLAGGWPVASLPPRPAEGDLRHASVVCCISPERDEEFRAALAARIAHALGVTERTAFFYLEFRTASPSDVYIAAAGPLHRSDRPVGA</sequence>
<dbReference type="Proteomes" id="UP000324106">
    <property type="component" value="Chromosome"/>
</dbReference>
<gene>
    <name evidence="1" type="ORF">DEJ46_08220</name>
</gene>
<proteinExistence type="predicted"/>
<evidence type="ECO:0008006" key="3">
    <source>
        <dbReference type="Google" id="ProtNLM"/>
    </source>
</evidence>
<evidence type="ECO:0000313" key="1">
    <source>
        <dbReference type="EMBL" id="QES19074.1"/>
    </source>
</evidence>
<dbReference type="InterPro" id="IPR014347">
    <property type="entry name" value="Tautomerase/MIF_sf"/>
</dbReference>
<dbReference type="EMBL" id="CP029194">
    <property type="protein sequence ID" value="QES19074.1"/>
    <property type="molecule type" value="Genomic_DNA"/>
</dbReference>